<dbReference type="InterPro" id="IPR050194">
    <property type="entry name" value="Glycosyltransferase_grp1"/>
</dbReference>
<dbReference type="GO" id="GO:0047257">
    <property type="term" value="F:diglucosyl diacylglycerol synthase activity"/>
    <property type="evidence" value="ECO:0007669"/>
    <property type="project" value="UniProtKB-EC"/>
</dbReference>
<protein>
    <submittedName>
        <fullName evidence="3">Processive diacylglycerol alpha-glucosyltransferase</fullName>
        <ecNumber evidence="3">2.4.1.208</ecNumber>
    </submittedName>
</protein>
<gene>
    <name evidence="3" type="primary">dgs</name>
    <name evidence="3" type="ORF">G6CMJM_00340</name>
</gene>
<reference evidence="3 4" key="1">
    <citation type="journal article" date="2018" name="bioRxiv">
        <title>Evidence of independent acquisition and adaption of ultra-small bacteria to human hosts across the highly diverse yet reduced genomes of the phylum Saccharibacteria.</title>
        <authorList>
            <person name="McLean J.S."/>
            <person name="Bor B."/>
            <person name="To T.T."/>
            <person name="Liu Q."/>
            <person name="Kearns K.A."/>
            <person name="Solden L.M."/>
            <person name="Wrighton K.C."/>
            <person name="He X."/>
            <person name="Shi W."/>
        </authorList>
    </citation>
    <scope>NUCLEOTIDE SEQUENCE [LARGE SCALE GENOMIC DNA]</scope>
    <source>
        <strain evidence="3 4">TM7_CMJM_G6_1_HOT_870</strain>
    </source>
</reference>
<dbReference type="RefSeq" id="WP_129718754.1">
    <property type="nucleotide sequence ID" value="NZ_PRLK01000004.1"/>
</dbReference>
<dbReference type="PANTHER" id="PTHR45947:SF3">
    <property type="entry name" value="SULFOQUINOVOSYL TRANSFERASE SQD2"/>
    <property type="match status" value="1"/>
</dbReference>
<evidence type="ECO:0000313" key="4">
    <source>
        <dbReference type="Proteomes" id="UP001190925"/>
    </source>
</evidence>
<dbReference type="InterPro" id="IPR028098">
    <property type="entry name" value="Glyco_trans_4-like_N"/>
</dbReference>
<accession>A0ABY0FIB5</accession>
<keyword evidence="3" id="KW-0808">Transferase</keyword>
<dbReference type="EC" id="2.4.1.208" evidence="3"/>
<dbReference type="InterPro" id="IPR001296">
    <property type="entry name" value="Glyco_trans_1"/>
</dbReference>
<dbReference type="Pfam" id="PF13439">
    <property type="entry name" value="Glyco_transf_4"/>
    <property type="match status" value="1"/>
</dbReference>
<keyword evidence="3" id="KW-0328">Glycosyltransferase</keyword>
<reference evidence="3 4" key="2">
    <citation type="journal article" date="2020" name="Cell Rep.">
        <title>Acquisition and Adaptation of Ultra-small Parasitic Reduced Genome Bacteria to Mammalian Hosts.</title>
        <authorList>
            <person name="McLean J.S."/>
            <person name="Bor B."/>
            <person name="Kerns K.A."/>
            <person name="Liu Q."/>
            <person name="To T.T."/>
            <person name="Solden L."/>
            <person name="Hendrickson E.L."/>
            <person name="Wrighton K."/>
            <person name="Shi W."/>
            <person name="He X."/>
        </authorList>
    </citation>
    <scope>NUCLEOTIDE SEQUENCE [LARGE SCALE GENOMIC DNA]</scope>
    <source>
        <strain evidence="3 4">TM7_CMJM_G6_1_HOT_870</strain>
    </source>
</reference>
<evidence type="ECO:0000259" key="1">
    <source>
        <dbReference type="Pfam" id="PF00534"/>
    </source>
</evidence>
<organism evidence="3 4">
    <name type="scientific">Candidatus Nanogingivalis gingivitcus</name>
    <dbReference type="NCBI Taxonomy" id="2171992"/>
    <lineage>
        <taxon>Bacteria</taxon>
        <taxon>Candidatus Saccharimonadota</taxon>
        <taxon>Candidatus Nanosyncoccalia</taxon>
        <taxon>Candidatus Nanogingivales</taxon>
        <taxon>Candidatus Nanogingivalaceae</taxon>
        <taxon>Candidatus Nanogingivalis</taxon>
    </lineage>
</organism>
<evidence type="ECO:0000259" key="2">
    <source>
        <dbReference type="Pfam" id="PF13439"/>
    </source>
</evidence>
<dbReference type="EMBL" id="PRLK01000004">
    <property type="protein sequence ID" value="RYC72689.1"/>
    <property type="molecule type" value="Genomic_DNA"/>
</dbReference>
<evidence type="ECO:0000313" key="3">
    <source>
        <dbReference type="EMBL" id="RYC72689.1"/>
    </source>
</evidence>
<keyword evidence="4" id="KW-1185">Reference proteome</keyword>
<dbReference type="SUPFAM" id="SSF53756">
    <property type="entry name" value="UDP-Glycosyltransferase/glycogen phosphorylase"/>
    <property type="match status" value="1"/>
</dbReference>
<dbReference type="Proteomes" id="UP001190925">
    <property type="component" value="Unassembled WGS sequence"/>
</dbReference>
<sequence>MKICLFQDDEKIFRKSGIGRALKHQREALRLAKVDFTLDYKDEYDIIHLNTINPKSFMLAKLAKKNHKKVVFHAHSTEEDFRNSFALSNQIAPLFRKWLIKCYSTADVLLTPTPYSKTLIDKMGFKVPIIPISNGINLDDFRLNNEKKKKFQRHFKLSKQQKTIISVGHYFERKGIIDFIEIARSFPDIKFIWFGHTSSTLLTENVKKAIRNKPDNVILPGYIDGDIIQGAFQSADMFFFPSYEETEGIVVLEALASKTQVLVRDIEVYSPWLKNKINCFMGRDNNEFKKTIEDYLDGKIDSTVESGYKVAEERSIEKIGNQLKNIYQQILKNEL</sequence>
<dbReference type="Gene3D" id="3.40.50.2000">
    <property type="entry name" value="Glycogen Phosphorylase B"/>
    <property type="match status" value="2"/>
</dbReference>
<feature type="domain" description="Glycosyltransferase subfamily 4-like N-terminal" evidence="2">
    <location>
        <begin position="38"/>
        <end position="139"/>
    </location>
</feature>
<feature type="domain" description="Glycosyl transferase family 1" evidence="1">
    <location>
        <begin position="150"/>
        <end position="299"/>
    </location>
</feature>
<dbReference type="Pfam" id="PF00534">
    <property type="entry name" value="Glycos_transf_1"/>
    <property type="match status" value="1"/>
</dbReference>
<comment type="caution">
    <text evidence="3">The sequence shown here is derived from an EMBL/GenBank/DDBJ whole genome shotgun (WGS) entry which is preliminary data.</text>
</comment>
<dbReference type="CDD" id="cd03801">
    <property type="entry name" value="GT4_PimA-like"/>
    <property type="match status" value="1"/>
</dbReference>
<proteinExistence type="predicted"/>
<dbReference type="PANTHER" id="PTHR45947">
    <property type="entry name" value="SULFOQUINOVOSYL TRANSFERASE SQD2"/>
    <property type="match status" value="1"/>
</dbReference>
<name>A0ABY0FIB5_9BACT</name>